<dbReference type="GO" id="GO:0036064">
    <property type="term" value="C:ciliary basal body"/>
    <property type="evidence" value="ECO:0007669"/>
    <property type="project" value="TreeGrafter"/>
</dbReference>
<gene>
    <name evidence="10 11 12" type="primary">LOC106152964</name>
</gene>
<keyword evidence="9" id="KW-1185">Reference proteome</keyword>
<evidence type="ECO:0000313" key="9">
    <source>
        <dbReference type="Proteomes" id="UP000085678"/>
    </source>
</evidence>
<dbReference type="OrthoDB" id="166611at2759"/>
<dbReference type="KEGG" id="lak:106152964"/>
<evidence type="ECO:0000256" key="4">
    <source>
        <dbReference type="ARBA" id="ARBA00023054"/>
    </source>
</evidence>
<evidence type="ECO:0000256" key="8">
    <source>
        <dbReference type="SAM" id="MobiDB-lite"/>
    </source>
</evidence>
<evidence type="ECO:0000313" key="12">
    <source>
        <dbReference type="RefSeq" id="XP_013382167.1"/>
    </source>
</evidence>
<dbReference type="InterPro" id="IPR038844">
    <property type="entry name" value="CFAP157"/>
</dbReference>
<evidence type="ECO:0000256" key="6">
    <source>
        <dbReference type="ARBA" id="ARBA00023273"/>
    </source>
</evidence>
<dbReference type="PANTHER" id="PTHR31954">
    <property type="entry name" value="CILIA- AND FLAGELLA-ASSOCIATED PROTEIN 157"/>
    <property type="match status" value="1"/>
</dbReference>
<comment type="similarity">
    <text evidence="2">Belongs to the CFAP157 family.</text>
</comment>
<evidence type="ECO:0000256" key="2">
    <source>
        <dbReference type="ARBA" id="ARBA00010841"/>
    </source>
</evidence>
<evidence type="ECO:0000256" key="3">
    <source>
        <dbReference type="ARBA" id="ARBA00014087"/>
    </source>
</evidence>
<feature type="region of interest" description="Disordered" evidence="8">
    <location>
        <begin position="1"/>
        <end position="27"/>
    </location>
</feature>
<dbReference type="PANTHER" id="PTHR31954:SF1">
    <property type="entry name" value="CILIA- AND FLAGELLA-ASSOCIATED PROTEIN 157"/>
    <property type="match status" value="1"/>
</dbReference>
<dbReference type="Proteomes" id="UP000085678">
    <property type="component" value="Unplaced"/>
</dbReference>
<dbReference type="STRING" id="7574.A0A1S3H860"/>
<proteinExistence type="inferred from homology"/>
<feature type="coiled-coil region" evidence="7">
    <location>
        <begin position="38"/>
        <end position="189"/>
    </location>
</feature>
<evidence type="ECO:0000256" key="5">
    <source>
        <dbReference type="ARBA" id="ARBA00023069"/>
    </source>
</evidence>
<dbReference type="RefSeq" id="XP_013382167.1">
    <property type="nucleotide sequence ID" value="XM_013526713.1"/>
</dbReference>
<comment type="subcellular location">
    <subcellularLocation>
        <location evidence="1">Cell projection</location>
        <location evidence="1">Cilium</location>
    </subcellularLocation>
</comment>
<organism evidence="9 12">
    <name type="scientific">Lingula anatina</name>
    <name type="common">Brachiopod</name>
    <name type="synonym">Lingula unguis</name>
    <dbReference type="NCBI Taxonomy" id="7574"/>
    <lineage>
        <taxon>Eukaryota</taxon>
        <taxon>Metazoa</taxon>
        <taxon>Spiralia</taxon>
        <taxon>Lophotrochozoa</taxon>
        <taxon>Brachiopoda</taxon>
        <taxon>Linguliformea</taxon>
        <taxon>Lingulata</taxon>
        <taxon>Lingulida</taxon>
        <taxon>Linguloidea</taxon>
        <taxon>Lingulidae</taxon>
        <taxon>Lingula</taxon>
    </lineage>
</organism>
<sequence length="565" mass="64720">MPPKKKKSAKKKKGKKSGKKSATSRAQTAVGNIDSLGKEFFLVQIRDLENRLVRYQRKCDELGVQNSKYQDDYNQEKREKKDIIEFLKKSLETKTDEIADLNDRLVGLQQLKDSEKEEYEKQLNQLKADYQETKDQLTSDNLILAGKLSSLEEFKVQKEDLMQKFANLEAELERQQKEFKNTIYDMERKSVVDKDRLKKDMVIRVNNVAAEFRKVSNKQMAETTKRTIRENVAINAQLQKMSDKTMELIQENDDFRGKEKKQRQQIDMLETNEKELAKKNHSNLKVIRMLTEKCKSQEAMIAEFELREQEYQEMESEVDLLRQQVESSRDEIQSLAKENEQLDTDLQSNQQQLRETSKNKKKLEKILSDAALALKLVLSNTGEAWGDEDHRVDLNEVEKRDNMLEHLLVILNSAAALGVGPDPSAMGKQFKMERSRSASEMPGSKLGFRRGDAPLSPLAPSKKGTLPHYQLGDLGLVPRPKQPIPTHVEKMKDLSETTRLGGLKKVLTKSVGVQTVSAPKAMFFADQLLSTASPETKSAMMRELRTSKHKLPSIATQKKVVEKVY</sequence>
<keyword evidence="5" id="KW-0969">Cilium</keyword>
<dbReference type="GO" id="GO:0008017">
    <property type="term" value="F:microtubule binding"/>
    <property type="evidence" value="ECO:0007669"/>
    <property type="project" value="TreeGrafter"/>
</dbReference>
<dbReference type="GeneID" id="106152964"/>
<feature type="coiled-coil region" evidence="7">
    <location>
        <begin position="259"/>
        <end position="366"/>
    </location>
</feature>
<dbReference type="RefSeq" id="XP_013382165.1">
    <property type="nucleotide sequence ID" value="XM_013526711.1"/>
</dbReference>
<name>A0A1S3H860_LINAN</name>
<keyword evidence="10 11" id="KW-0282">Flagellum</keyword>
<accession>A0A1S3H860</accession>
<feature type="region of interest" description="Disordered" evidence="8">
    <location>
        <begin position="426"/>
        <end position="451"/>
    </location>
</feature>
<dbReference type="RefSeq" id="XP_013382164.1">
    <property type="nucleotide sequence ID" value="XM_013526710.1"/>
</dbReference>
<keyword evidence="4 7" id="KW-0175">Coiled coil</keyword>
<evidence type="ECO:0000256" key="1">
    <source>
        <dbReference type="ARBA" id="ARBA00004138"/>
    </source>
</evidence>
<evidence type="ECO:0000256" key="7">
    <source>
        <dbReference type="SAM" id="Coils"/>
    </source>
</evidence>
<protein>
    <recommendedName>
        <fullName evidence="3">Cilia- and flagella-associated protein 157</fullName>
    </recommendedName>
</protein>
<evidence type="ECO:0000313" key="10">
    <source>
        <dbReference type="RefSeq" id="XP_013382164.1"/>
    </source>
</evidence>
<evidence type="ECO:0000313" key="11">
    <source>
        <dbReference type="RefSeq" id="XP_013382165.1"/>
    </source>
</evidence>
<keyword evidence="6" id="KW-0966">Cell projection</keyword>
<dbReference type="AlphaFoldDB" id="A0A1S3H860"/>
<feature type="compositionally biased region" description="Basic residues" evidence="8">
    <location>
        <begin position="1"/>
        <end position="19"/>
    </location>
</feature>
<reference evidence="10 11" key="1">
    <citation type="submission" date="2025-04" db="UniProtKB">
        <authorList>
            <consortium name="RefSeq"/>
        </authorList>
    </citation>
    <scope>IDENTIFICATION</scope>
    <source>
        <tissue evidence="10 11">Gonads</tissue>
    </source>
</reference>